<dbReference type="PANTHER" id="PTHR30252:SF0">
    <property type="entry name" value="PEPTIDE TRANSPORTER CSTA"/>
    <property type="match status" value="1"/>
</dbReference>
<dbReference type="GO" id="GO:0009267">
    <property type="term" value="P:cellular response to starvation"/>
    <property type="evidence" value="ECO:0007669"/>
    <property type="project" value="InterPro"/>
</dbReference>
<name>A0A1F4U7S9_UNCSA</name>
<proteinExistence type="inferred from homology"/>
<keyword evidence="4 7" id="KW-0812">Transmembrane</keyword>
<reference evidence="9 10" key="1">
    <citation type="journal article" date="2016" name="Nat. Commun.">
        <title>Thousands of microbial genomes shed light on interconnected biogeochemical processes in an aquifer system.</title>
        <authorList>
            <person name="Anantharaman K."/>
            <person name="Brown C.T."/>
            <person name="Hug L.A."/>
            <person name="Sharon I."/>
            <person name="Castelle C.J."/>
            <person name="Probst A.J."/>
            <person name="Thomas B.C."/>
            <person name="Singh A."/>
            <person name="Wilkins M.J."/>
            <person name="Karaoz U."/>
            <person name="Brodie E.L."/>
            <person name="Williams K.H."/>
            <person name="Hubbard S.S."/>
            <person name="Banfield J.F."/>
        </authorList>
    </citation>
    <scope>NUCLEOTIDE SEQUENCE [LARGE SCALE GENOMIC DNA]</scope>
</reference>
<feature type="transmembrane region" description="Helical" evidence="7">
    <location>
        <begin position="241"/>
        <end position="262"/>
    </location>
</feature>
<feature type="transmembrane region" description="Helical" evidence="7">
    <location>
        <begin position="314"/>
        <end position="335"/>
    </location>
</feature>
<keyword evidence="3" id="KW-1003">Cell membrane</keyword>
<keyword evidence="6 7" id="KW-0472">Membrane</keyword>
<evidence type="ECO:0000256" key="1">
    <source>
        <dbReference type="ARBA" id="ARBA00004651"/>
    </source>
</evidence>
<evidence type="ECO:0000256" key="3">
    <source>
        <dbReference type="ARBA" id="ARBA00022475"/>
    </source>
</evidence>
<feature type="transmembrane region" description="Helical" evidence="7">
    <location>
        <begin position="127"/>
        <end position="149"/>
    </location>
</feature>
<dbReference type="AlphaFoldDB" id="A0A1F4U7S9"/>
<feature type="transmembrane region" description="Helical" evidence="7">
    <location>
        <begin position="214"/>
        <end position="235"/>
    </location>
</feature>
<dbReference type="Pfam" id="PF02554">
    <property type="entry name" value="CstA"/>
    <property type="match status" value="2"/>
</dbReference>
<protein>
    <submittedName>
        <fullName evidence="9">Carbon starvation protein CstA</fullName>
    </submittedName>
</protein>
<feature type="transmembrane region" description="Helical" evidence="7">
    <location>
        <begin position="458"/>
        <end position="477"/>
    </location>
</feature>
<feature type="transmembrane region" description="Helical" evidence="7">
    <location>
        <begin position="551"/>
        <end position="569"/>
    </location>
</feature>
<gene>
    <name evidence="9" type="ORF">A2438_03685</name>
</gene>
<evidence type="ECO:0000313" key="10">
    <source>
        <dbReference type="Proteomes" id="UP000179242"/>
    </source>
</evidence>
<accession>A0A1F4U7S9</accession>
<comment type="subcellular location">
    <subcellularLocation>
        <location evidence="1">Cell membrane</location>
        <topology evidence="1">Multi-pass membrane protein</topology>
    </subcellularLocation>
</comment>
<feature type="transmembrane region" description="Helical" evidence="7">
    <location>
        <begin position="355"/>
        <end position="379"/>
    </location>
</feature>
<feature type="transmembrane region" description="Helical" evidence="7">
    <location>
        <begin position="416"/>
        <end position="438"/>
    </location>
</feature>
<comment type="caution">
    <text evidence="9">The sequence shown here is derived from an EMBL/GenBank/DDBJ whole genome shotgun (WGS) entry which is preliminary data.</text>
</comment>
<feature type="transmembrane region" description="Helical" evidence="7">
    <location>
        <begin position="185"/>
        <end position="207"/>
    </location>
</feature>
<organism evidence="9 10">
    <name type="scientific">candidate division WOR-1 bacterium RIFOXYC2_FULL_46_14</name>
    <dbReference type="NCBI Taxonomy" id="1802587"/>
    <lineage>
        <taxon>Bacteria</taxon>
        <taxon>Bacillati</taxon>
        <taxon>Saganbacteria</taxon>
    </lineage>
</organism>
<evidence type="ECO:0000259" key="8">
    <source>
        <dbReference type="Pfam" id="PF02554"/>
    </source>
</evidence>
<feature type="transmembrane region" description="Helical" evidence="7">
    <location>
        <begin position="489"/>
        <end position="511"/>
    </location>
</feature>
<evidence type="ECO:0000256" key="6">
    <source>
        <dbReference type="ARBA" id="ARBA00023136"/>
    </source>
</evidence>
<dbReference type="InterPro" id="IPR003706">
    <property type="entry name" value="CstA_N"/>
</dbReference>
<feature type="transmembrane region" description="Helical" evidence="7">
    <location>
        <begin position="84"/>
        <end position="106"/>
    </location>
</feature>
<evidence type="ECO:0000313" key="9">
    <source>
        <dbReference type="EMBL" id="OGC40353.1"/>
    </source>
</evidence>
<evidence type="ECO:0000256" key="2">
    <source>
        <dbReference type="ARBA" id="ARBA00007755"/>
    </source>
</evidence>
<evidence type="ECO:0000256" key="7">
    <source>
        <dbReference type="SAM" id="Phobius"/>
    </source>
</evidence>
<feature type="transmembrane region" description="Helical" evidence="7">
    <location>
        <begin position="274"/>
        <end position="294"/>
    </location>
</feature>
<keyword evidence="5 7" id="KW-1133">Transmembrane helix</keyword>
<evidence type="ECO:0000256" key="4">
    <source>
        <dbReference type="ARBA" id="ARBA00022692"/>
    </source>
</evidence>
<feature type="domain" description="CstA N-terminal" evidence="8">
    <location>
        <begin position="391"/>
        <end position="533"/>
    </location>
</feature>
<dbReference type="Proteomes" id="UP000179242">
    <property type="component" value="Unassembled WGS sequence"/>
</dbReference>
<feature type="transmembrane region" description="Helical" evidence="7">
    <location>
        <begin position="517"/>
        <end position="539"/>
    </location>
</feature>
<dbReference type="GO" id="GO:0005886">
    <property type="term" value="C:plasma membrane"/>
    <property type="evidence" value="ECO:0007669"/>
    <property type="project" value="UniProtKB-SubCell"/>
</dbReference>
<dbReference type="InterPro" id="IPR051605">
    <property type="entry name" value="CstA"/>
</dbReference>
<sequence>MNILLILILTLVFFWLAYRFYGSYISRAIGIDEKKATPAHTMRDNHDYIPAHPYVLLGHHFAAIAGAGPIVGPTIALFYGYIPVWLWILIGTIFFGAVHDYTSLFVSVREGGRSMAEVASRTMGKSGFILFILFTIVMIVLVTSAFLGLTAKALTSLAPLSMLKLGADQVWLATEMQDGILKAKIGGIASTSVILMTMAAPLIGFLLYKRKTSIWIMTALAVFIATFSIIFGFNFPLSVDVNIWMLILSIYVLFAAGVPVWLLLQPRDFINVHILYAGLAALGAAIVSSGLQGLTLKAPAFNIAEASGHFSLGSIFPVLFITIACGAISGFHALVAGGTSSKQLGSEKEARPIAYGAMLIEGVLAVCVFIAVGAGLQFADYRALVFPMEAAASNPILAFAIAVGNILYMGLHIHPAFGTILGILLVEGFVITSLDAAVRLNRYLFEELWRALFKNPPAFLKSYIFNSGISVILMLGLGASNAYITIWPIFGTANQLLAALTLTCISAWLLIRRKPVWFTVIPALFMIASTFTSLIMLLFQKYLPTKNYPLVIADLFLLLLSFALIAKAADLFTRHFREKRGETLEHEEEEEHLADEIHLG</sequence>
<dbReference type="EMBL" id="MEUJ01000004">
    <property type="protein sequence ID" value="OGC40353.1"/>
    <property type="molecule type" value="Genomic_DNA"/>
</dbReference>
<evidence type="ECO:0000256" key="5">
    <source>
        <dbReference type="ARBA" id="ARBA00022989"/>
    </source>
</evidence>
<comment type="similarity">
    <text evidence="2">Belongs to the peptide transporter carbon starvation (CstA) (TC 2.A.114) family.</text>
</comment>
<dbReference type="PANTHER" id="PTHR30252">
    <property type="entry name" value="INNER MEMBRANE PEPTIDE TRANSPORTER"/>
    <property type="match status" value="1"/>
</dbReference>
<feature type="domain" description="CstA N-terminal" evidence="8">
    <location>
        <begin position="4"/>
        <end position="384"/>
    </location>
</feature>